<gene>
    <name evidence="1" type="ORF">AB0K40_29530</name>
</gene>
<keyword evidence="2" id="KW-1185">Reference proteome</keyword>
<evidence type="ECO:0008006" key="3">
    <source>
        <dbReference type="Google" id="ProtNLM"/>
    </source>
</evidence>
<evidence type="ECO:0000313" key="1">
    <source>
        <dbReference type="EMBL" id="MEV4289665.1"/>
    </source>
</evidence>
<proteinExistence type="predicted"/>
<dbReference type="EMBL" id="JBFARM010000009">
    <property type="protein sequence ID" value="MEV4289665.1"/>
    <property type="molecule type" value="Genomic_DNA"/>
</dbReference>
<accession>A0ABV3HAU9</accession>
<protein>
    <recommendedName>
        <fullName evidence="3">HTH luxR-type domain-containing protein</fullName>
    </recommendedName>
</protein>
<dbReference type="Proteomes" id="UP001552427">
    <property type="component" value="Unassembled WGS sequence"/>
</dbReference>
<comment type="caution">
    <text evidence="1">The sequence shown here is derived from an EMBL/GenBank/DDBJ whole genome shotgun (WGS) entry which is preliminary data.</text>
</comment>
<evidence type="ECO:0000313" key="2">
    <source>
        <dbReference type="Proteomes" id="UP001552427"/>
    </source>
</evidence>
<dbReference type="RefSeq" id="WP_364456074.1">
    <property type="nucleotide sequence ID" value="NZ_JBFARM010000009.1"/>
</dbReference>
<name>A0ABV3HAU9_9ACTN</name>
<organism evidence="1 2">
    <name type="scientific">Nonomuraea bangladeshensis</name>
    <dbReference type="NCBI Taxonomy" id="404385"/>
    <lineage>
        <taxon>Bacteria</taxon>
        <taxon>Bacillati</taxon>
        <taxon>Actinomycetota</taxon>
        <taxon>Actinomycetes</taxon>
        <taxon>Streptosporangiales</taxon>
        <taxon>Streptosporangiaceae</taxon>
        <taxon>Nonomuraea</taxon>
    </lineage>
</organism>
<reference evidence="1 2" key="1">
    <citation type="submission" date="2024-06" db="EMBL/GenBank/DDBJ databases">
        <title>The Natural Products Discovery Center: Release of the First 8490 Sequenced Strains for Exploring Actinobacteria Biosynthetic Diversity.</title>
        <authorList>
            <person name="Kalkreuter E."/>
            <person name="Kautsar S.A."/>
            <person name="Yang D."/>
            <person name="Bader C.D."/>
            <person name="Teijaro C.N."/>
            <person name="Fluegel L."/>
            <person name="Davis C.M."/>
            <person name="Simpson J.R."/>
            <person name="Lauterbach L."/>
            <person name="Steele A.D."/>
            <person name="Gui C."/>
            <person name="Meng S."/>
            <person name="Li G."/>
            <person name="Viehrig K."/>
            <person name="Ye F."/>
            <person name="Su P."/>
            <person name="Kiefer A.F."/>
            <person name="Nichols A."/>
            <person name="Cepeda A.J."/>
            <person name="Yan W."/>
            <person name="Fan B."/>
            <person name="Jiang Y."/>
            <person name="Adhikari A."/>
            <person name="Zheng C.-J."/>
            <person name="Schuster L."/>
            <person name="Cowan T.M."/>
            <person name="Smanski M.J."/>
            <person name="Chevrette M.G."/>
            <person name="De Carvalho L.P.S."/>
            <person name="Shen B."/>
        </authorList>
    </citation>
    <scope>NUCLEOTIDE SEQUENCE [LARGE SCALE GENOMIC DNA]</scope>
    <source>
        <strain evidence="1 2">NPDC049574</strain>
    </source>
</reference>
<sequence length="86" mass="8971">MIAAGRLSEAERLLAGLCEAGTGDRRERTAAGEGFGVRGRAERVRLGGFEYHLGKICTKLGIGSRVALAAKVITAGRGEDGLTDAR</sequence>